<dbReference type="PROSITE" id="PS51186">
    <property type="entry name" value="GNAT"/>
    <property type="match status" value="1"/>
</dbReference>
<dbReference type="Gene3D" id="3.40.630.30">
    <property type="match status" value="1"/>
</dbReference>
<evidence type="ECO:0000259" key="1">
    <source>
        <dbReference type="PROSITE" id="PS51186"/>
    </source>
</evidence>
<name>A0AAE2YMV0_9PROT</name>
<dbReference type="Pfam" id="PF13673">
    <property type="entry name" value="Acetyltransf_10"/>
    <property type="match status" value="1"/>
</dbReference>
<dbReference type="AlphaFoldDB" id="A0AAE2YMV0"/>
<dbReference type="GO" id="GO:0004343">
    <property type="term" value="F:glucosamine 6-phosphate N-acetyltransferase activity"/>
    <property type="evidence" value="ECO:0007669"/>
    <property type="project" value="TreeGrafter"/>
</dbReference>
<comment type="caution">
    <text evidence="2">The sequence shown here is derived from an EMBL/GenBank/DDBJ whole genome shotgun (WGS) entry which is preliminary data.</text>
</comment>
<dbReference type="InterPro" id="IPR016181">
    <property type="entry name" value="Acyl_CoA_acyltransferase"/>
</dbReference>
<organism evidence="2 3">
    <name type="scientific">Igneacidithiobacillus copahuensis</name>
    <dbReference type="NCBI Taxonomy" id="2724909"/>
    <lineage>
        <taxon>Bacteria</taxon>
        <taxon>Pseudomonadati</taxon>
        <taxon>Pseudomonadota</taxon>
        <taxon>Acidithiobacillia</taxon>
        <taxon>Acidithiobacillales</taxon>
        <taxon>Acidithiobacillaceae</taxon>
        <taxon>Igneacidithiobacillus</taxon>
    </lineage>
</organism>
<protein>
    <submittedName>
        <fullName evidence="2">GNAT family N-acetyltransferase</fullName>
    </submittedName>
</protein>
<keyword evidence="3" id="KW-1185">Reference proteome</keyword>
<proteinExistence type="predicted"/>
<dbReference type="EMBL" id="JAAXYO010000016">
    <property type="protein sequence ID" value="MBU2786748.1"/>
    <property type="molecule type" value="Genomic_DNA"/>
</dbReference>
<dbReference type="SUPFAM" id="SSF55729">
    <property type="entry name" value="Acyl-CoA N-acyltransferases (Nat)"/>
    <property type="match status" value="1"/>
</dbReference>
<dbReference type="RefSeq" id="WP_215871655.1">
    <property type="nucleotide sequence ID" value="NZ_JAAXYO010000016.1"/>
</dbReference>
<evidence type="ECO:0000313" key="3">
    <source>
        <dbReference type="Proteomes" id="UP001197378"/>
    </source>
</evidence>
<feature type="domain" description="N-acetyltransferase" evidence="1">
    <location>
        <begin position="3"/>
        <end position="144"/>
    </location>
</feature>
<dbReference type="InterPro" id="IPR039143">
    <property type="entry name" value="GNPNAT1-like"/>
</dbReference>
<dbReference type="InterPro" id="IPR000182">
    <property type="entry name" value="GNAT_dom"/>
</dbReference>
<dbReference type="Proteomes" id="UP001197378">
    <property type="component" value="Unassembled WGS sequence"/>
</dbReference>
<accession>A0AAE2YMV0</accession>
<evidence type="ECO:0000313" key="2">
    <source>
        <dbReference type="EMBL" id="MBU2786748.1"/>
    </source>
</evidence>
<gene>
    <name evidence="2" type="ORF">HFQ13_00720</name>
</gene>
<dbReference type="CDD" id="cd04301">
    <property type="entry name" value="NAT_SF"/>
    <property type="match status" value="1"/>
</dbReference>
<dbReference type="PANTHER" id="PTHR13355:SF11">
    <property type="entry name" value="GLUCOSAMINE 6-PHOSPHATE N-ACETYLTRANSFERASE"/>
    <property type="match status" value="1"/>
</dbReference>
<sequence length="150" mass="16713">MIMKIRVLEADFSADRCCIEQIRICVFVAEQGVPESMEMDDRDSRCLHFLAFEADKAVGTARLDIGLLGKVGRVAVLPEFRRKGIGTQLMHAVHDLARARGLSAVWCHAQLSALDFYHTLGYQQEGLTFLEAGIPHVTMRSYLSADSRSS</sequence>
<dbReference type="PANTHER" id="PTHR13355">
    <property type="entry name" value="GLUCOSAMINE 6-PHOSPHATE N-ACETYLTRANSFERASE"/>
    <property type="match status" value="1"/>
</dbReference>
<reference evidence="2" key="1">
    <citation type="journal article" date="2021" name="ISME J.">
        <title>Genomic evolution of the class Acidithiobacillia: deep-branching Proteobacteria living in extreme acidic conditions.</title>
        <authorList>
            <person name="Moya-Beltran A."/>
            <person name="Beard S."/>
            <person name="Rojas-Villalobos C."/>
            <person name="Issotta F."/>
            <person name="Gallardo Y."/>
            <person name="Ulloa R."/>
            <person name="Giaveno A."/>
            <person name="Degli Esposti M."/>
            <person name="Johnson D.B."/>
            <person name="Quatrini R."/>
        </authorList>
    </citation>
    <scope>NUCLEOTIDE SEQUENCE</scope>
    <source>
        <strain evidence="2">VAN18-1</strain>
    </source>
</reference>